<dbReference type="CDD" id="cd02233">
    <property type="entry name" value="cupin_HNL-like"/>
    <property type="match status" value="1"/>
</dbReference>
<evidence type="ECO:0000259" key="1">
    <source>
        <dbReference type="Pfam" id="PF07883"/>
    </source>
</evidence>
<dbReference type="InterPro" id="IPR011051">
    <property type="entry name" value="RmlC_Cupin_sf"/>
</dbReference>
<gene>
    <name evidence="2" type="ORF">AYP45_04660</name>
</gene>
<reference evidence="2 3" key="1">
    <citation type="journal article" date="2017" name="Water Res.">
        <title>Discovery and metagenomic analysis of an anammox bacterial enrichment related to Candidatus "Brocadia caroliniensis" in a full-scale glycerol-fed nitritation-denitritation separate centrate treatment process.</title>
        <authorList>
            <person name="Park H."/>
            <person name="Brotto A.C."/>
            <person name="van Loosdrecht M.C."/>
            <person name="Chandran K."/>
        </authorList>
    </citation>
    <scope>NUCLEOTIDE SEQUENCE [LARGE SCALE GENOMIC DNA]</scope>
    <source>
        <strain evidence="2">26THWARD</strain>
    </source>
</reference>
<feature type="domain" description="Cupin type-2" evidence="1">
    <location>
        <begin position="42"/>
        <end position="99"/>
    </location>
</feature>
<accession>A0A1V4AVR4</accession>
<dbReference type="AlphaFoldDB" id="A0A1V4AVR4"/>
<evidence type="ECO:0000313" key="2">
    <source>
        <dbReference type="EMBL" id="OOP57223.1"/>
    </source>
</evidence>
<evidence type="ECO:0000313" key="3">
    <source>
        <dbReference type="Proteomes" id="UP000189681"/>
    </source>
</evidence>
<comment type="caution">
    <text evidence="2">The sequence shown here is derived from an EMBL/GenBank/DDBJ whole genome shotgun (WGS) entry which is preliminary data.</text>
</comment>
<sequence>MQVIKAAKMTYRLGEKKHFTGTVQLDEITVKEFQADVKVYRVFFAPGARTYWHTHQEGQVLHIVAGMGRIGTLRESMIEVGPDDVAYICPGEKHWHGAAPERSMIHFATSPDNEGKDTGWGEEVTDDEYNGRVVRGVKP</sequence>
<dbReference type="PANTHER" id="PTHR43698">
    <property type="entry name" value="RIBD C-TERMINAL DOMAIN CONTAINING PROTEIN"/>
    <property type="match status" value="1"/>
</dbReference>
<dbReference type="EMBL" id="AYTS01000039">
    <property type="protein sequence ID" value="OOP57223.1"/>
    <property type="molecule type" value="Genomic_DNA"/>
</dbReference>
<name>A0A1V4AVR4_9BACT</name>
<dbReference type="InterPro" id="IPR013096">
    <property type="entry name" value="Cupin_2"/>
</dbReference>
<organism evidence="2 3">
    <name type="scientific">Candidatus Brocadia carolinensis</name>
    <dbReference type="NCBI Taxonomy" id="1004156"/>
    <lineage>
        <taxon>Bacteria</taxon>
        <taxon>Pseudomonadati</taxon>
        <taxon>Planctomycetota</taxon>
        <taxon>Candidatus Brocadiia</taxon>
        <taxon>Candidatus Brocadiales</taxon>
        <taxon>Candidatus Brocadiaceae</taxon>
        <taxon>Candidatus Brocadia</taxon>
    </lineage>
</organism>
<dbReference type="Proteomes" id="UP000189681">
    <property type="component" value="Unassembled WGS sequence"/>
</dbReference>
<dbReference type="InterPro" id="IPR047263">
    <property type="entry name" value="HNL-like_cupin"/>
</dbReference>
<dbReference type="PANTHER" id="PTHR43698:SF1">
    <property type="entry name" value="BLL4564 PROTEIN"/>
    <property type="match status" value="1"/>
</dbReference>
<dbReference type="STRING" id="1004156.AYP45_04660"/>
<dbReference type="Gene3D" id="2.60.120.10">
    <property type="entry name" value="Jelly Rolls"/>
    <property type="match status" value="1"/>
</dbReference>
<protein>
    <recommendedName>
        <fullName evidence="1">Cupin type-2 domain-containing protein</fullName>
    </recommendedName>
</protein>
<proteinExistence type="predicted"/>
<dbReference type="InterPro" id="IPR014710">
    <property type="entry name" value="RmlC-like_jellyroll"/>
</dbReference>
<dbReference type="Pfam" id="PF07883">
    <property type="entry name" value="Cupin_2"/>
    <property type="match status" value="1"/>
</dbReference>
<dbReference type="SUPFAM" id="SSF51182">
    <property type="entry name" value="RmlC-like cupins"/>
    <property type="match status" value="1"/>
</dbReference>